<dbReference type="Proteomes" id="UP001193734">
    <property type="component" value="Unassembled WGS sequence"/>
</dbReference>
<accession>A0ABX2AV43</accession>
<evidence type="ECO:0000313" key="1">
    <source>
        <dbReference type="EMBL" id="NPE14001.1"/>
    </source>
</evidence>
<comment type="caution">
    <text evidence="1">The sequence shown here is derived from an EMBL/GenBank/DDBJ whole genome shotgun (WGS) entry which is preliminary data.</text>
</comment>
<reference evidence="1 2" key="1">
    <citation type="submission" date="2020-05" db="EMBL/GenBank/DDBJ databases">
        <title>Distinct polysaccharide utilization as determinants for interspecies competition between intestinal Prevotella spp.</title>
        <authorList>
            <person name="Galvez E.J.C."/>
            <person name="Iljazovic A."/>
            <person name="Strowig T."/>
        </authorList>
    </citation>
    <scope>NUCLEOTIDE SEQUENCE [LARGE SCALE GENOMIC DNA]</scope>
    <source>
        <strain evidence="1 2">PROD</strain>
    </source>
</reference>
<dbReference type="Pfam" id="PF06074">
    <property type="entry name" value="Portal_Mu"/>
    <property type="match status" value="1"/>
</dbReference>
<protein>
    <submittedName>
        <fullName evidence="1">DUF935 family protein</fullName>
    </submittedName>
</protein>
<dbReference type="EMBL" id="JABKKE010000009">
    <property type="protein sequence ID" value="NPE14001.1"/>
    <property type="molecule type" value="Genomic_DNA"/>
</dbReference>
<dbReference type="InterPro" id="IPR009279">
    <property type="entry name" value="Portal_Mu"/>
</dbReference>
<sequence length="416" mass="47361">MNILQKIGNIFTGGQTYSSAEVHRIAEFVKSKEGRRLTAELIRQTDSLTKKDVGMWRQAWQMAINIDNPKRQNLYDIYTDCLIDLHLEGCIGQRKGMVMKQKFRMVGADGKEVEKATAMFEREWFNDYCSLALDSRFWGHSLVQFGDIVKTSDGLSFEGVELVPRKHVCQEHGMLLRNTGDDWRSGISYREGELASWCLEIGKPYDLGLLLKCAPQCISKKNMLGFWDMFGEIFGAPMRIARATTTDDAERAKIESALENMGSAFWGLFPDGTEIDIKESSRGDAYNVYDKRVDRCNSEISKGILNQTMTIDAGSSLSQSETHLDVFENVIEADKKMLSNNVNDHLLPFMQAHGFPVGGLRFEWDDAAAFTPSEQREMERVLLEYYEIDPQYFTDKYNVPITGVREKKTQPDAFFG</sequence>
<name>A0ABX2AV43_9BACT</name>
<organism evidence="1 2">
    <name type="scientific">Xylanibacter rodentium</name>
    <dbReference type="NCBI Taxonomy" id="2736289"/>
    <lineage>
        <taxon>Bacteria</taxon>
        <taxon>Pseudomonadati</taxon>
        <taxon>Bacteroidota</taxon>
        <taxon>Bacteroidia</taxon>
        <taxon>Bacteroidales</taxon>
        <taxon>Prevotellaceae</taxon>
        <taxon>Xylanibacter</taxon>
    </lineage>
</organism>
<keyword evidence="2" id="KW-1185">Reference proteome</keyword>
<dbReference type="GeneID" id="82157436"/>
<gene>
    <name evidence="1" type="ORF">HPS55_06615</name>
</gene>
<proteinExistence type="predicted"/>
<evidence type="ECO:0000313" key="2">
    <source>
        <dbReference type="Proteomes" id="UP001193734"/>
    </source>
</evidence>
<dbReference type="RefSeq" id="WP_172324799.1">
    <property type="nucleotide sequence ID" value="NZ_CASQWE010000002.1"/>
</dbReference>